<comment type="caution">
    <text evidence="4">The sequence shown here is derived from an EMBL/GenBank/DDBJ whole genome shotgun (WGS) entry which is preliminary data.</text>
</comment>
<proteinExistence type="inferred from homology"/>
<dbReference type="InterPro" id="IPR018181">
    <property type="entry name" value="Heat_shock_70_CS"/>
</dbReference>
<reference evidence="5" key="1">
    <citation type="submission" date="2017-09" db="EMBL/GenBank/DDBJ databases">
        <title>Depth-based differentiation of microbial function through sediment-hosted aquifers and enrichment of novel symbionts in the deep terrestrial subsurface.</title>
        <authorList>
            <person name="Probst A.J."/>
            <person name="Ladd B."/>
            <person name="Jarett J.K."/>
            <person name="Geller-Mcgrath D.E."/>
            <person name="Sieber C.M.K."/>
            <person name="Emerson J.B."/>
            <person name="Anantharaman K."/>
            <person name="Thomas B.C."/>
            <person name="Malmstrom R."/>
            <person name="Stieglmeier M."/>
            <person name="Klingl A."/>
            <person name="Woyke T."/>
            <person name="Ryan C.M."/>
            <person name="Banfield J.F."/>
        </authorList>
    </citation>
    <scope>NUCLEOTIDE SEQUENCE [LARGE SCALE GENOMIC DNA]</scope>
</reference>
<accession>A0A2M7D807</accession>
<dbReference type="PANTHER" id="PTHR45639">
    <property type="entry name" value="HSC70CB, ISOFORM G-RELATED"/>
    <property type="match status" value="1"/>
</dbReference>
<name>A0A2M7D807_9BACT</name>
<dbReference type="GO" id="GO:0140662">
    <property type="term" value="F:ATP-dependent protein folding chaperone"/>
    <property type="evidence" value="ECO:0007669"/>
    <property type="project" value="InterPro"/>
</dbReference>
<dbReference type="SUPFAM" id="SSF53067">
    <property type="entry name" value="Actin-like ATPase domain"/>
    <property type="match status" value="1"/>
</dbReference>
<dbReference type="FunFam" id="3.30.30.30:FF:000005">
    <property type="entry name" value="Heat shock protein ssb1"/>
    <property type="match status" value="1"/>
</dbReference>
<evidence type="ECO:0000313" key="5">
    <source>
        <dbReference type="Proteomes" id="UP000230304"/>
    </source>
</evidence>
<organism evidence="4 5">
    <name type="scientific">Candidatus Nealsonbacteria bacterium CG02_land_8_20_14_3_00_40_11</name>
    <dbReference type="NCBI Taxonomy" id="1974700"/>
    <lineage>
        <taxon>Bacteria</taxon>
        <taxon>Candidatus Nealsoniibacteriota</taxon>
    </lineage>
</organism>
<dbReference type="InterPro" id="IPR043129">
    <property type="entry name" value="ATPase_NBD"/>
</dbReference>
<protein>
    <submittedName>
        <fullName evidence="4">Molecular chaperone DnaK</fullName>
    </submittedName>
</protein>
<evidence type="ECO:0000313" key="4">
    <source>
        <dbReference type="EMBL" id="PIV42800.1"/>
    </source>
</evidence>
<evidence type="ECO:0000256" key="1">
    <source>
        <dbReference type="ARBA" id="ARBA00007381"/>
    </source>
</evidence>
<dbReference type="PANTHER" id="PTHR45639:SF34">
    <property type="entry name" value="CHAPERONE PROTEIN DNAK"/>
    <property type="match status" value="1"/>
</dbReference>
<sequence>MSKTLGIDLGTSISKMASIINGEPKCIETREGSVLMPSVVAISKTGGRIVGILAERQAITNPKNTIHSVKRFIGRRYSDPEVQKELKLLSYETRERQDGEVEVKMGDKWYTPIEISAQILQKLKLD</sequence>
<dbReference type="Gene3D" id="3.30.420.40">
    <property type="match status" value="1"/>
</dbReference>
<dbReference type="EMBL" id="PEUA01000036">
    <property type="protein sequence ID" value="PIV42800.1"/>
    <property type="molecule type" value="Genomic_DNA"/>
</dbReference>
<dbReference type="Pfam" id="PF00012">
    <property type="entry name" value="HSP70"/>
    <property type="match status" value="1"/>
</dbReference>
<dbReference type="InterPro" id="IPR013126">
    <property type="entry name" value="Hsp_70_fam"/>
</dbReference>
<dbReference type="GO" id="GO:0005524">
    <property type="term" value="F:ATP binding"/>
    <property type="evidence" value="ECO:0007669"/>
    <property type="project" value="UniProtKB-KW"/>
</dbReference>
<comment type="similarity">
    <text evidence="1">Belongs to the heat shock protein 70 family.</text>
</comment>
<dbReference type="Gene3D" id="3.30.30.30">
    <property type="match status" value="1"/>
</dbReference>
<dbReference type="PROSITE" id="PS00297">
    <property type="entry name" value="HSP70_1"/>
    <property type="match status" value="1"/>
</dbReference>
<evidence type="ECO:0000256" key="2">
    <source>
        <dbReference type="ARBA" id="ARBA00022741"/>
    </source>
</evidence>
<dbReference type="Proteomes" id="UP000230304">
    <property type="component" value="Unassembled WGS sequence"/>
</dbReference>
<keyword evidence="2" id="KW-0547">Nucleotide-binding</keyword>
<dbReference type="GO" id="GO:0030968">
    <property type="term" value="P:endoplasmic reticulum unfolded protein response"/>
    <property type="evidence" value="ECO:0007669"/>
    <property type="project" value="TreeGrafter"/>
</dbReference>
<gene>
    <name evidence="4" type="primary">dnaK</name>
    <name evidence="4" type="ORF">COS26_01625</name>
</gene>
<dbReference type="AlphaFoldDB" id="A0A2M7D807"/>
<dbReference type="FunFam" id="3.30.420.40:FF:000028">
    <property type="entry name" value="heat shock 70 kDa protein-like"/>
    <property type="match status" value="1"/>
</dbReference>
<evidence type="ECO:0000256" key="3">
    <source>
        <dbReference type="ARBA" id="ARBA00022840"/>
    </source>
</evidence>
<feature type="non-terminal residue" evidence="4">
    <location>
        <position position="126"/>
    </location>
</feature>
<keyword evidence="3" id="KW-0067">ATP-binding</keyword>
<dbReference type="PRINTS" id="PR00301">
    <property type="entry name" value="HEATSHOCK70"/>
</dbReference>